<keyword evidence="3" id="KW-1185">Reference proteome</keyword>
<sequence length="155" mass="18053">MNATFTVKQQVTNDMIDHNNHVHDAHYNIVFSDAINQFNYEHGLSLDEREALDYTLFTVEEHTAYLAQLVAEEHYQITIHLYDYNEKSVHFFSILTKEDGTTAATNEALMLGIDRKTQKTAPFPEQYASQIIAYYDNQQLIEWPKQLGHRISISR</sequence>
<reference evidence="1 3" key="1">
    <citation type="submission" date="2016-09" db="EMBL/GenBank/DDBJ databases">
        <authorList>
            <consortium name="Pathogen Informatics"/>
            <person name="Sun Q."/>
            <person name="Inoue M."/>
        </authorList>
    </citation>
    <scope>NUCLEOTIDE SEQUENCE [LARGE SCALE GENOMIC DNA]</scope>
    <source>
        <strain evidence="1 3">82C</strain>
    </source>
</reference>
<dbReference type="Gene3D" id="3.10.129.10">
    <property type="entry name" value="Hotdog Thioesterase"/>
    <property type="match status" value="1"/>
</dbReference>
<gene>
    <name evidence="2" type="ORF">SAMEA2297795_01176</name>
    <name evidence="1" type="ORF">SAMEA2297796_00927</name>
</gene>
<name>A0A1D4K4M8_9STAP</name>
<dbReference type="RefSeq" id="WP_069995142.1">
    <property type="nucleotide sequence ID" value="NZ_FMPG01000003.1"/>
</dbReference>
<dbReference type="CDD" id="cd00586">
    <property type="entry name" value="4HBT"/>
    <property type="match status" value="1"/>
</dbReference>
<proteinExistence type="predicted"/>
<dbReference type="EMBL" id="FMPI01000005">
    <property type="protein sequence ID" value="SCS68910.1"/>
    <property type="molecule type" value="Genomic_DNA"/>
</dbReference>
<dbReference type="OrthoDB" id="6117985at2"/>
<dbReference type="Proteomes" id="UP000095412">
    <property type="component" value="Unassembled WGS sequence"/>
</dbReference>
<evidence type="ECO:0000313" key="1">
    <source>
        <dbReference type="EMBL" id="SCS68910.1"/>
    </source>
</evidence>
<evidence type="ECO:0000313" key="2">
    <source>
        <dbReference type="EMBL" id="SCS79653.1"/>
    </source>
</evidence>
<dbReference type="Proteomes" id="UP000095768">
    <property type="component" value="Unassembled WGS sequence"/>
</dbReference>
<accession>A0A1D4K4M8</accession>
<protein>
    <submittedName>
        <fullName evidence="2">3-hydroxyacyl-CoA dehydrogenase</fullName>
        <ecNumber evidence="2">1.1.1.35</ecNumber>
    </submittedName>
</protein>
<dbReference type="AlphaFoldDB" id="A0A1D4K4M8"/>
<keyword evidence="2" id="KW-0560">Oxidoreductase</keyword>
<dbReference type="Pfam" id="PF13279">
    <property type="entry name" value="4HBT_2"/>
    <property type="match status" value="1"/>
</dbReference>
<dbReference type="GO" id="GO:0003857">
    <property type="term" value="F:(3S)-3-hydroxyacyl-CoA dehydrogenase (NAD+) activity"/>
    <property type="evidence" value="ECO:0007669"/>
    <property type="project" value="UniProtKB-EC"/>
</dbReference>
<dbReference type="EMBL" id="FMPG01000003">
    <property type="protein sequence ID" value="SCS79653.1"/>
    <property type="molecule type" value="Genomic_DNA"/>
</dbReference>
<reference evidence="2 4" key="2">
    <citation type="submission" date="2016-09" db="EMBL/GenBank/DDBJ databases">
        <authorList>
            <consortium name="Pathogen Informatics"/>
        </authorList>
    </citation>
    <scope>NUCLEOTIDE SEQUENCE [LARGE SCALE GENOMIC DNA]</scope>
    <source>
        <strain evidence="2 4">82B</strain>
    </source>
</reference>
<evidence type="ECO:0000313" key="4">
    <source>
        <dbReference type="Proteomes" id="UP000095768"/>
    </source>
</evidence>
<dbReference type="EC" id="1.1.1.35" evidence="2"/>
<dbReference type="SUPFAM" id="SSF54637">
    <property type="entry name" value="Thioesterase/thiol ester dehydrase-isomerase"/>
    <property type="match status" value="1"/>
</dbReference>
<organism evidence="2 4">
    <name type="scientific">Staphylococcus caeli</name>
    <dbReference type="NCBI Taxonomy" id="2201815"/>
    <lineage>
        <taxon>Bacteria</taxon>
        <taxon>Bacillati</taxon>
        <taxon>Bacillota</taxon>
        <taxon>Bacilli</taxon>
        <taxon>Bacillales</taxon>
        <taxon>Staphylococcaceae</taxon>
        <taxon>Staphylococcus</taxon>
    </lineage>
</organism>
<dbReference type="InterPro" id="IPR029069">
    <property type="entry name" value="HotDog_dom_sf"/>
</dbReference>
<evidence type="ECO:0000313" key="3">
    <source>
        <dbReference type="Proteomes" id="UP000095412"/>
    </source>
</evidence>